<comment type="caution">
    <text evidence="13">The sequence shown here is derived from an EMBL/GenBank/DDBJ whole genome shotgun (WGS) entry which is preliminary data.</text>
</comment>
<feature type="compositionally biased region" description="Basic and acidic residues" evidence="11">
    <location>
        <begin position="399"/>
        <end position="408"/>
    </location>
</feature>
<dbReference type="Gene3D" id="3.30.1520.10">
    <property type="entry name" value="Phox-like domain"/>
    <property type="match status" value="1"/>
</dbReference>
<evidence type="ECO:0000256" key="5">
    <source>
        <dbReference type="ARBA" id="ARBA00022490"/>
    </source>
</evidence>
<comment type="subcellular location">
    <subcellularLocation>
        <location evidence="2">Cytoplasm</location>
    </subcellularLocation>
    <subcellularLocation>
        <location evidence="10">Endomembrane system</location>
        <topology evidence="10">Peripheral membrane protein</topology>
        <orientation evidence="10">Cytoplasmic side</orientation>
    </subcellularLocation>
    <subcellularLocation>
        <location evidence="1">Endosome</location>
    </subcellularLocation>
</comment>
<dbReference type="InterPro" id="IPR043544">
    <property type="entry name" value="SNX10/11"/>
</dbReference>
<keyword evidence="7" id="KW-0653">Protein transport</keyword>
<organism evidence="13 14">
    <name type="scientific">Muraenolepis orangiensis</name>
    <name type="common">Patagonian moray cod</name>
    <dbReference type="NCBI Taxonomy" id="630683"/>
    <lineage>
        <taxon>Eukaryota</taxon>
        <taxon>Metazoa</taxon>
        <taxon>Chordata</taxon>
        <taxon>Craniata</taxon>
        <taxon>Vertebrata</taxon>
        <taxon>Euteleostomi</taxon>
        <taxon>Actinopterygii</taxon>
        <taxon>Neopterygii</taxon>
        <taxon>Teleostei</taxon>
        <taxon>Neoteleostei</taxon>
        <taxon>Acanthomorphata</taxon>
        <taxon>Zeiogadaria</taxon>
        <taxon>Gadariae</taxon>
        <taxon>Gadiformes</taxon>
        <taxon>Muraenolepidoidei</taxon>
        <taxon>Muraenolepididae</taxon>
        <taxon>Muraenolepis</taxon>
    </lineage>
</organism>
<dbReference type="OrthoDB" id="5227681at2759"/>
<keyword evidence="6" id="KW-0967">Endosome</keyword>
<evidence type="ECO:0000256" key="2">
    <source>
        <dbReference type="ARBA" id="ARBA00004496"/>
    </source>
</evidence>
<evidence type="ECO:0000256" key="8">
    <source>
        <dbReference type="ARBA" id="ARBA00023121"/>
    </source>
</evidence>
<reference evidence="13" key="1">
    <citation type="submission" date="2022-07" db="EMBL/GenBank/DDBJ databases">
        <title>Chromosome-level genome of Muraenolepis orangiensis.</title>
        <authorList>
            <person name="Kim J."/>
        </authorList>
    </citation>
    <scope>NUCLEOTIDE SEQUENCE</scope>
    <source>
        <strain evidence="13">KU_S4_2022</strain>
        <tissue evidence="13">Muscle</tissue>
    </source>
</reference>
<evidence type="ECO:0000256" key="3">
    <source>
        <dbReference type="ARBA" id="ARBA00010883"/>
    </source>
</evidence>
<feature type="compositionally biased region" description="Acidic residues" evidence="11">
    <location>
        <begin position="333"/>
        <end position="351"/>
    </location>
</feature>
<protein>
    <recommendedName>
        <fullName evidence="12">PX domain-containing protein</fullName>
    </recommendedName>
</protein>
<feature type="compositionally biased region" description="Polar residues" evidence="11">
    <location>
        <begin position="544"/>
        <end position="557"/>
    </location>
</feature>
<dbReference type="PROSITE" id="PS50195">
    <property type="entry name" value="PX"/>
    <property type="match status" value="1"/>
</dbReference>
<dbReference type="AlphaFoldDB" id="A0A9Q0EJG8"/>
<sequence length="594" mass="64833">MIENQEDDEFIAVRVQDPRVQNQSSWSSHVDYKIFLHTNSKSFTAKTSCVRRRYSEFVWLKKKLQKNSGLVPVPDLPGKSFFSIINDDFLEKRRTGLQSFLDKVLHMTVCLSDSQLHLFMQTQLPVRHIEDCVQGHTPYTVTDAILTYASSNQGFAQAQEEDLPKERGSSVVSYESMESPAPHLPSQQTSGPRDPLQDIAEAPHADTAQRMVCHSEESSLHVLQEDNRLEAVIERHRPASAGAASFYLGCDHDPPPSPVPEAGWTRVPVVVVVHSPTGGTDATSESLRVETEEVLESGRVAAEGCLVEIEPVAEADSRAPSVPADAMCTEGLEEEVKEEEVKEEEEEEEESMNGNSDSGDRTEAVCSASGLLHSVVPEQAERALEQTQQEFDLECHLSSEEPLERVEGPDGLIGNGRPQEEEEPVEEELCSTNGTAVLETETGGETLASVDDVSPPERHATDQDCALLEQCLTQEEDLEKSNKAEPQGEDGTSSVSSDGIDPTVNTGDDVYVEPEDIGNQNVNGHLEKSAEEVAPSTAVEDTGVSKSHSNSHSTDNWILSEGDEARRETKGAPELRRTSGDLGPDEAPELGASA</sequence>
<comment type="similarity">
    <text evidence="3">Belongs to the sorting nexin family.</text>
</comment>
<evidence type="ECO:0000256" key="10">
    <source>
        <dbReference type="ARBA" id="ARBA00029433"/>
    </source>
</evidence>
<dbReference type="SUPFAM" id="SSF64268">
    <property type="entry name" value="PX domain"/>
    <property type="match status" value="1"/>
</dbReference>
<gene>
    <name evidence="13" type="ORF">NHX12_024499</name>
</gene>
<name>A0A9Q0EJG8_9TELE</name>
<dbReference type="GO" id="GO:0005768">
    <property type="term" value="C:endosome"/>
    <property type="evidence" value="ECO:0007669"/>
    <property type="project" value="UniProtKB-SubCell"/>
</dbReference>
<keyword evidence="4" id="KW-0813">Transport</keyword>
<feature type="compositionally biased region" description="Acidic residues" evidence="11">
    <location>
        <begin position="420"/>
        <end position="429"/>
    </location>
</feature>
<feature type="region of interest" description="Disordered" evidence="11">
    <location>
        <begin position="399"/>
        <end position="594"/>
    </location>
</feature>
<dbReference type="PANTHER" id="PTHR46209">
    <property type="entry name" value="PX DOMAIN-CONTAINING PROTEIN"/>
    <property type="match status" value="1"/>
</dbReference>
<evidence type="ECO:0000256" key="6">
    <source>
        <dbReference type="ARBA" id="ARBA00022753"/>
    </source>
</evidence>
<dbReference type="InterPro" id="IPR001683">
    <property type="entry name" value="PX_dom"/>
</dbReference>
<accession>A0A9Q0EJG8</accession>
<dbReference type="Proteomes" id="UP001148018">
    <property type="component" value="Unassembled WGS sequence"/>
</dbReference>
<dbReference type="SMART" id="SM00312">
    <property type="entry name" value="PX"/>
    <property type="match status" value="1"/>
</dbReference>
<dbReference type="CDD" id="cd06898">
    <property type="entry name" value="PX_SNX10"/>
    <property type="match status" value="1"/>
</dbReference>
<dbReference type="InterPro" id="IPR036871">
    <property type="entry name" value="PX_dom_sf"/>
</dbReference>
<evidence type="ECO:0000259" key="12">
    <source>
        <dbReference type="PROSITE" id="PS50195"/>
    </source>
</evidence>
<evidence type="ECO:0000256" key="9">
    <source>
        <dbReference type="ARBA" id="ARBA00023136"/>
    </source>
</evidence>
<dbReference type="GO" id="GO:0006886">
    <property type="term" value="P:intracellular protein transport"/>
    <property type="evidence" value="ECO:0007669"/>
    <property type="project" value="InterPro"/>
</dbReference>
<evidence type="ECO:0000256" key="11">
    <source>
        <dbReference type="SAM" id="MobiDB-lite"/>
    </source>
</evidence>
<keyword evidence="8" id="KW-0446">Lipid-binding</keyword>
<evidence type="ECO:0000313" key="13">
    <source>
        <dbReference type="EMBL" id="KAJ3607448.1"/>
    </source>
</evidence>
<dbReference type="EMBL" id="JANIIK010000040">
    <property type="protein sequence ID" value="KAJ3607448.1"/>
    <property type="molecule type" value="Genomic_DNA"/>
</dbReference>
<evidence type="ECO:0000256" key="1">
    <source>
        <dbReference type="ARBA" id="ARBA00004177"/>
    </source>
</evidence>
<feature type="region of interest" description="Disordered" evidence="11">
    <location>
        <begin position="156"/>
        <end position="198"/>
    </location>
</feature>
<dbReference type="GO" id="GO:0016050">
    <property type="term" value="P:vesicle organization"/>
    <property type="evidence" value="ECO:0007669"/>
    <property type="project" value="TreeGrafter"/>
</dbReference>
<dbReference type="PANTHER" id="PTHR46209:SF1">
    <property type="entry name" value="SORTING NEXIN-11"/>
    <property type="match status" value="1"/>
</dbReference>
<evidence type="ECO:0000256" key="4">
    <source>
        <dbReference type="ARBA" id="ARBA00022448"/>
    </source>
</evidence>
<proteinExistence type="inferred from homology"/>
<keyword evidence="14" id="KW-1185">Reference proteome</keyword>
<evidence type="ECO:0000313" key="14">
    <source>
        <dbReference type="Proteomes" id="UP001148018"/>
    </source>
</evidence>
<dbReference type="GO" id="GO:1901981">
    <property type="term" value="F:phosphatidylinositol phosphate binding"/>
    <property type="evidence" value="ECO:0007669"/>
    <property type="project" value="TreeGrafter"/>
</dbReference>
<feature type="domain" description="PX" evidence="12">
    <location>
        <begin position="10"/>
        <end position="126"/>
    </location>
</feature>
<keyword evidence="5" id="KW-0963">Cytoplasm</keyword>
<evidence type="ECO:0000256" key="7">
    <source>
        <dbReference type="ARBA" id="ARBA00022927"/>
    </source>
</evidence>
<feature type="compositionally biased region" description="Basic and acidic residues" evidence="11">
    <location>
        <begin position="563"/>
        <end position="579"/>
    </location>
</feature>
<dbReference type="Pfam" id="PF00787">
    <property type="entry name" value="PX"/>
    <property type="match status" value="1"/>
</dbReference>
<feature type="region of interest" description="Disordered" evidence="11">
    <location>
        <begin position="333"/>
        <end position="364"/>
    </location>
</feature>
<keyword evidence="9" id="KW-0472">Membrane</keyword>